<reference evidence="1 2" key="1">
    <citation type="submission" date="2017-04" db="EMBL/GenBank/DDBJ databases">
        <title>Complete genome sequences of Rhizobium genomic linages associated to common bean (phaseolus vulgaris).</title>
        <authorList>
            <person name="Santamaria R.I."/>
            <person name="Bustos P."/>
            <person name="Perez-Carrascal O."/>
            <person name="Martinez-Flores I."/>
            <person name="Juarez S."/>
            <person name="Lozano L."/>
            <person name="Miranda F."/>
            <person name="Vinuesa P."/>
            <person name="Martinez-Romero E."/>
            <person name="Cevallos M.A."/>
            <person name="Romero D."/>
            <person name="Davila G."/>
            <person name="Gonzalez V."/>
        </authorList>
    </citation>
    <scope>NUCLEOTIDE SEQUENCE [LARGE SCALE GENOMIC DNA]</scope>
    <source>
        <strain evidence="1 2">NXC12</strain>
        <plasmid evidence="2">pretnxc12d</plasmid>
    </source>
</reference>
<name>A0AAN1BKV4_RHIET</name>
<dbReference type="EMBL" id="CP020910">
    <property type="protein sequence ID" value="ARQ13129.1"/>
    <property type="molecule type" value="Genomic_DNA"/>
</dbReference>
<organism evidence="1 2">
    <name type="scientific">Rhizobium etli</name>
    <dbReference type="NCBI Taxonomy" id="29449"/>
    <lineage>
        <taxon>Bacteria</taxon>
        <taxon>Pseudomonadati</taxon>
        <taxon>Pseudomonadota</taxon>
        <taxon>Alphaproteobacteria</taxon>
        <taxon>Hyphomicrobiales</taxon>
        <taxon>Rhizobiaceae</taxon>
        <taxon>Rhizobium/Agrobacterium group</taxon>
        <taxon>Rhizobium</taxon>
    </lineage>
</organism>
<dbReference type="RefSeq" id="WP_086083703.1">
    <property type="nucleotide sequence ID" value="NZ_CP020910.1"/>
</dbReference>
<accession>A0AAN1BKV4</accession>
<evidence type="ECO:0000313" key="2">
    <source>
        <dbReference type="Proteomes" id="UP000194159"/>
    </source>
</evidence>
<sequence length="77" mass="8854">MRTVLLLLSLLLNVWMGLAVIRLENYHYAVQLGRCAEWNTATGTGVFANREACLNSQKMRASPWWNLFWGLRDTIAK</sequence>
<protein>
    <submittedName>
        <fullName evidence="1">Uncharacterized protein</fullName>
    </submittedName>
</protein>
<gene>
    <name evidence="1" type="ORF">NXC12_PD00016</name>
</gene>
<keyword evidence="1" id="KW-0614">Plasmid</keyword>
<dbReference type="Proteomes" id="UP000194159">
    <property type="component" value="Plasmid pRetNXC12d"/>
</dbReference>
<geneLocation type="plasmid" evidence="2">
    <name>pretnxc12d</name>
</geneLocation>
<evidence type="ECO:0000313" key="1">
    <source>
        <dbReference type="EMBL" id="ARQ13129.1"/>
    </source>
</evidence>
<dbReference type="AlphaFoldDB" id="A0AAN1BKV4"/>
<proteinExistence type="predicted"/>